<dbReference type="InterPro" id="IPR050214">
    <property type="entry name" value="Cys_Synth/Cystath_Beta-Synth"/>
</dbReference>
<keyword evidence="3" id="KW-1185">Reference proteome</keyword>
<dbReference type="PANTHER" id="PTHR10314">
    <property type="entry name" value="CYSTATHIONINE BETA-SYNTHASE"/>
    <property type="match status" value="1"/>
</dbReference>
<dbReference type="EMBL" id="NBSK02000004">
    <property type="protein sequence ID" value="KAJ0212615.1"/>
    <property type="molecule type" value="Genomic_DNA"/>
</dbReference>
<evidence type="ECO:0000313" key="2">
    <source>
        <dbReference type="EMBL" id="KAJ0212615.1"/>
    </source>
</evidence>
<dbReference type="Proteomes" id="UP000235145">
    <property type="component" value="Unassembled WGS sequence"/>
</dbReference>
<name>A0A9R1VUA6_LACSA</name>
<dbReference type="AlphaFoldDB" id="A0A9R1VUA6"/>
<feature type="domain" description="Tryptophan synthase beta chain-like PALP" evidence="1">
    <location>
        <begin position="15"/>
        <end position="92"/>
    </location>
</feature>
<organism evidence="2 3">
    <name type="scientific">Lactuca sativa</name>
    <name type="common">Garden lettuce</name>
    <dbReference type="NCBI Taxonomy" id="4236"/>
    <lineage>
        <taxon>Eukaryota</taxon>
        <taxon>Viridiplantae</taxon>
        <taxon>Streptophyta</taxon>
        <taxon>Embryophyta</taxon>
        <taxon>Tracheophyta</taxon>
        <taxon>Spermatophyta</taxon>
        <taxon>Magnoliopsida</taxon>
        <taxon>eudicotyledons</taxon>
        <taxon>Gunneridae</taxon>
        <taxon>Pentapetalae</taxon>
        <taxon>asterids</taxon>
        <taxon>campanulids</taxon>
        <taxon>Asterales</taxon>
        <taxon>Asteraceae</taxon>
        <taxon>Cichorioideae</taxon>
        <taxon>Cichorieae</taxon>
        <taxon>Lactucinae</taxon>
        <taxon>Lactuca</taxon>
    </lineage>
</organism>
<dbReference type="Gene3D" id="3.40.50.1100">
    <property type="match status" value="1"/>
</dbReference>
<reference evidence="2 3" key="1">
    <citation type="journal article" date="2017" name="Nat. Commun.">
        <title>Genome assembly with in vitro proximity ligation data and whole-genome triplication in lettuce.</title>
        <authorList>
            <person name="Reyes-Chin-Wo S."/>
            <person name="Wang Z."/>
            <person name="Yang X."/>
            <person name="Kozik A."/>
            <person name="Arikit S."/>
            <person name="Song C."/>
            <person name="Xia L."/>
            <person name="Froenicke L."/>
            <person name="Lavelle D.O."/>
            <person name="Truco M.J."/>
            <person name="Xia R."/>
            <person name="Zhu S."/>
            <person name="Xu C."/>
            <person name="Xu H."/>
            <person name="Xu X."/>
            <person name="Cox K."/>
            <person name="Korf I."/>
            <person name="Meyers B.C."/>
            <person name="Michelmore R.W."/>
        </authorList>
    </citation>
    <scope>NUCLEOTIDE SEQUENCE [LARGE SCALE GENOMIC DNA]</scope>
    <source>
        <strain evidence="3">cv. Salinas</strain>
        <tissue evidence="2">Seedlings</tissue>
    </source>
</reference>
<dbReference type="InterPro" id="IPR001926">
    <property type="entry name" value="TrpB-like_PALP"/>
</dbReference>
<protein>
    <recommendedName>
        <fullName evidence="1">Tryptophan synthase beta chain-like PALP domain-containing protein</fullName>
    </recommendedName>
</protein>
<evidence type="ECO:0000259" key="1">
    <source>
        <dbReference type="Pfam" id="PF00291"/>
    </source>
</evidence>
<accession>A0A9R1VUA6</accession>
<dbReference type="InterPro" id="IPR036052">
    <property type="entry name" value="TrpB-like_PALP_sf"/>
</dbReference>
<proteinExistence type="predicted"/>
<comment type="caution">
    <text evidence="2">The sequence shown here is derived from an EMBL/GenBank/DDBJ whole genome shotgun (WGS) entry which is preliminary data.</text>
</comment>
<gene>
    <name evidence="2" type="ORF">LSAT_V11C400192450</name>
</gene>
<sequence length="93" mass="9945">MISDAEAKGSYPLDSILIEPTSGKTGIGLAFMAAAKGYRFIITMPSSISMQRRIILCVVGVKLVLTDPTKGMKGVMQKAEGILAKKPNAYILQ</sequence>
<dbReference type="Pfam" id="PF00291">
    <property type="entry name" value="PALP"/>
    <property type="match status" value="1"/>
</dbReference>
<dbReference type="SUPFAM" id="SSF53686">
    <property type="entry name" value="Tryptophan synthase beta subunit-like PLP-dependent enzymes"/>
    <property type="match status" value="1"/>
</dbReference>
<evidence type="ECO:0000313" key="3">
    <source>
        <dbReference type="Proteomes" id="UP000235145"/>
    </source>
</evidence>